<name>A0ACC2N206_PERAE</name>
<reference evidence="1 2" key="1">
    <citation type="journal article" date="2022" name="Hortic Res">
        <title>A haplotype resolved chromosomal level avocado genome allows analysis of novel avocado genes.</title>
        <authorList>
            <person name="Nath O."/>
            <person name="Fletcher S.J."/>
            <person name="Hayward A."/>
            <person name="Shaw L.M."/>
            <person name="Masouleh A.K."/>
            <person name="Furtado A."/>
            <person name="Henry R.J."/>
            <person name="Mitter N."/>
        </authorList>
    </citation>
    <scope>NUCLEOTIDE SEQUENCE [LARGE SCALE GENOMIC DNA]</scope>
    <source>
        <strain evidence="2">cv. Hass</strain>
    </source>
</reference>
<evidence type="ECO:0000313" key="1">
    <source>
        <dbReference type="EMBL" id="KAJ8650837.1"/>
    </source>
</evidence>
<dbReference type="Proteomes" id="UP001234297">
    <property type="component" value="Chromosome 1"/>
</dbReference>
<dbReference type="EMBL" id="CM056809">
    <property type="protein sequence ID" value="KAJ8650837.1"/>
    <property type="molecule type" value="Genomic_DNA"/>
</dbReference>
<sequence length="176" mass="19439">MVSAANGNTNEIEEESVSGTSANGYKAKEQIPLYISTSQRGLLGRKNLKNGFLSILTSLPSRARFMKIGSSGSLTSPSGKFRQIAQERDEVSRSVPSSTEGSQEGFSVPFVGKISWVSLKKKCREWIRDPMNMALLVWIICVAVSGAILFLVMTGMLDRALPKKTQRDAWFEMETR</sequence>
<gene>
    <name evidence="1" type="ORF">MRB53_003860</name>
</gene>
<keyword evidence="2" id="KW-1185">Reference proteome</keyword>
<accession>A0ACC2N206</accession>
<protein>
    <submittedName>
        <fullName evidence="1">Uncharacterized protein</fullName>
    </submittedName>
</protein>
<proteinExistence type="predicted"/>
<evidence type="ECO:0000313" key="2">
    <source>
        <dbReference type="Proteomes" id="UP001234297"/>
    </source>
</evidence>
<organism evidence="1 2">
    <name type="scientific">Persea americana</name>
    <name type="common">Avocado</name>
    <dbReference type="NCBI Taxonomy" id="3435"/>
    <lineage>
        <taxon>Eukaryota</taxon>
        <taxon>Viridiplantae</taxon>
        <taxon>Streptophyta</taxon>
        <taxon>Embryophyta</taxon>
        <taxon>Tracheophyta</taxon>
        <taxon>Spermatophyta</taxon>
        <taxon>Magnoliopsida</taxon>
        <taxon>Magnoliidae</taxon>
        <taxon>Laurales</taxon>
        <taxon>Lauraceae</taxon>
        <taxon>Persea</taxon>
    </lineage>
</organism>
<comment type="caution">
    <text evidence="1">The sequence shown here is derived from an EMBL/GenBank/DDBJ whole genome shotgun (WGS) entry which is preliminary data.</text>
</comment>